<gene>
    <name evidence="2" type="ORF">ZHAS_00012238</name>
</gene>
<dbReference type="EnsemblMetazoa" id="ASIC012238-RA">
    <property type="protein sequence ID" value="ASIC012238-PA"/>
    <property type="gene ID" value="ASIC012238"/>
</dbReference>
<sequence length="160" mass="17670">MHIFAAILQHQNVPGTMPISGGPSWGQRFTCRGDWNVHRFLGRGALTERKPNGTEKCKQTMHGPGFRLHSSSLSNQIHLSPGGCARYGLRSMDMGSREKPSSRAQFRFSLHRSPGRDRTRLTSFPPLGLNTKRGKNYKHSGSRSGAPNAGGLRDDAWKCA</sequence>
<dbReference type="EMBL" id="KE525275">
    <property type="protein sequence ID" value="KFB44329.1"/>
    <property type="molecule type" value="Genomic_DNA"/>
</dbReference>
<dbReference type="Proteomes" id="UP000030765">
    <property type="component" value="Unassembled WGS sequence"/>
</dbReference>
<protein>
    <submittedName>
        <fullName evidence="2 3">Membrane protein</fullName>
    </submittedName>
</protein>
<reference evidence="2 4" key="1">
    <citation type="journal article" date="2014" name="BMC Genomics">
        <title>Genome sequence of Anopheles sinensis provides insight into genetics basis of mosquito competence for malaria parasites.</title>
        <authorList>
            <person name="Zhou D."/>
            <person name="Zhang D."/>
            <person name="Ding G."/>
            <person name="Shi L."/>
            <person name="Hou Q."/>
            <person name="Ye Y."/>
            <person name="Xu Y."/>
            <person name="Zhou H."/>
            <person name="Xiong C."/>
            <person name="Li S."/>
            <person name="Yu J."/>
            <person name="Hong S."/>
            <person name="Yu X."/>
            <person name="Zou P."/>
            <person name="Chen C."/>
            <person name="Chang X."/>
            <person name="Wang W."/>
            <person name="Lv Y."/>
            <person name="Sun Y."/>
            <person name="Ma L."/>
            <person name="Shen B."/>
            <person name="Zhu C."/>
        </authorList>
    </citation>
    <scope>NUCLEOTIDE SEQUENCE [LARGE SCALE GENOMIC DNA]</scope>
</reference>
<feature type="region of interest" description="Disordered" evidence="1">
    <location>
        <begin position="112"/>
        <end position="160"/>
    </location>
</feature>
<reference evidence="3" key="2">
    <citation type="submission" date="2020-05" db="UniProtKB">
        <authorList>
            <consortium name="EnsemblMetazoa"/>
        </authorList>
    </citation>
    <scope>IDENTIFICATION</scope>
</reference>
<keyword evidence="4" id="KW-1185">Reference proteome</keyword>
<evidence type="ECO:0000256" key="1">
    <source>
        <dbReference type="SAM" id="MobiDB-lite"/>
    </source>
</evidence>
<dbReference type="VEuPathDB" id="VectorBase:ASIC012238"/>
<feature type="compositionally biased region" description="Basic residues" evidence="1">
    <location>
        <begin position="132"/>
        <end position="141"/>
    </location>
</feature>
<name>A0A084W285_ANOSI</name>
<dbReference type="EMBL" id="ATLV01019545">
    <property type="status" value="NOT_ANNOTATED_CDS"/>
    <property type="molecule type" value="Genomic_DNA"/>
</dbReference>
<dbReference type="AlphaFoldDB" id="A0A084W285"/>
<organism evidence="2">
    <name type="scientific">Anopheles sinensis</name>
    <name type="common">Mosquito</name>
    <dbReference type="NCBI Taxonomy" id="74873"/>
    <lineage>
        <taxon>Eukaryota</taxon>
        <taxon>Metazoa</taxon>
        <taxon>Ecdysozoa</taxon>
        <taxon>Arthropoda</taxon>
        <taxon>Hexapoda</taxon>
        <taxon>Insecta</taxon>
        <taxon>Pterygota</taxon>
        <taxon>Neoptera</taxon>
        <taxon>Endopterygota</taxon>
        <taxon>Diptera</taxon>
        <taxon>Nematocera</taxon>
        <taxon>Culicoidea</taxon>
        <taxon>Culicidae</taxon>
        <taxon>Anophelinae</taxon>
        <taxon>Anopheles</taxon>
    </lineage>
</organism>
<proteinExistence type="predicted"/>
<accession>A0A084W285</accession>
<evidence type="ECO:0000313" key="2">
    <source>
        <dbReference type="EMBL" id="KFB44329.1"/>
    </source>
</evidence>
<evidence type="ECO:0000313" key="3">
    <source>
        <dbReference type="EnsemblMetazoa" id="ASIC012238-PA"/>
    </source>
</evidence>
<evidence type="ECO:0000313" key="4">
    <source>
        <dbReference type="Proteomes" id="UP000030765"/>
    </source>
</evidence>